<accession>A0A098EEB5</accession>
<dbReference type="Pfam" id="PF05050">
    <property type="entry name" value="Methyltransf_21"/>
    <property type="match status" value="1"/>
</dbReference>
<evidence type="ECO:0000313" key="2">
    <source>
        <dbReference type="EMBL" id="CEG13839.1"/>
    </source>
</evidence>
<dbReference type="Gene3D" id="3.40.50.150">
    <property type="entry name" value="Vaccinia Virus protein VP39"/>
    <property type="match status" value="1"/>
</dbReference>
<gene>
    <name evidence="2" type="ORF">MSIBF_A580003</name>
</gene>
<dbReference type="InterPro" id="IPR052514">
    <property type="entry name" value="SAM-dependent_MTase"/>
</dbReference>
<dbReference type="AlphaFoldDB" id="A0A098EEB5"/>
<dbReference type="InterPro" id="IPR006342">
    <property type="entry name" value="FkbM_mtfrase"/>
</dbReference>
<dbReference type="SUPFAM" id="SSF53335">
    <property type="entry name" value="S-adenosyl-L-methionine-dependent methyltransferases"/>
    <property type="match status" value="1"/>
</dbReference>
<feature type="domain" description="Methyltransferase FkbM" evidence="1">
    <location>
        <begin position="91"/>
        <end position="254"/>
    </location>
</feature>
<dbReference type="InterPro" id="IPR029063">
    <property type="entry name" value="SAM-dependent_MTases_sf"/>
</dbReference>
<proteinExistence type="predicted"/>
<dbReference type="NCBIfam" id="TIGR01444">
    <property type="entry name" value="fkbM_fam"/>
    <property type="match status" value="1"/>
</dbReference>
<dbReference type="PANTHER" id="PTHR34203">
    <property type="entry name" value="METHYLTRANSFERASE, FKBM FAMILY PROTEIN"/>
    <property type="match status" value="1"/>
</dbReference>
<evidence type="ECO:0000259" key="1">
    <source>
        <dbReference type="Pfam" id="PF05050"/>
    </source>
</evidence>
<reference evidence="2" key="1">
    <citation type="submission" date="2014-09" db="EMBL/GenBank/DDBJ databases">
        <authorList>
            <person name="Probst J Alexander"/>
        </authorList>
    </citation>
    <scope>NUCLEOTIDE SEQUENCE</scope>
</reference>
<sequence length="292" mass="33911">MENSKILGLLEKAKTDCKEFEEKYQGPGFSKKMKRVLRYRMDYIKYSLGRLGIYRKFNFLSYFGILSGGIREIKSTYCILKNIEPGDVFYDIGANQGLFSVIVNESFGKQVEIHAFEPIPYTFKILQKNLPKKENIFLNNIALLDREGEIKFKVPKNESLLASSTISNEYADKYLKNYYEIKVSCMSLYRYIKNHKQPTIVKMDVEGAEPFIIDGGKKIFSEFSPQIIMEIQTGNVGLEYSLKAAKKLEELGYKIYEIDDETNGLKLISIKELENFIKERQDLNEDNFVFKK</sequence>
<organism evidence="2">
    <name type="scientific">groundwater metagenome</name>
    <dbReference type="NCBI Taxonomy" id="717931"/>
    <lineage>
        <taxon>unclassified sequences</taxon>
        <taxon>metagenomes</taxon>
        <taxon>ecological metagenomes</taxon>
    </lineage>
</organism>
<dbReference type="PANTHER" id="PTHR34203:SF15">
    <property type="entry name" value="SLL1173 PROTEIN"/>
    <property type="match status" value="1"/>
</dbReference>
<dbReference type="EMBL" id="CCXY01000422">
    <property type="protein sequence ID" value="CEG13839.1"/>
    <property type="molecule type" value="Genomic_DNA"/>
</dbReference>
<name>A0A098EEB5_9ZZZZ</name>
<protein>
    <recommendedName>
        <fullName evidence="1">Methyltransferase FkbM domain-containing protein</fullName>
    </recommendedName>
</protein>